<feature type="coiled-coil region" evidence="1">
    <location>
        <begin position="675"/>
        <end position="709"/>
    </location>
</feature>
<name>A0AAD5NBM7_PARTN</name>
<feature type="compositionally biased region" description="Acidic residues" evidence="2">
    <location>
        <begin position="1374"/>
        <end position="1406"/>
    </location>
</feature>
<organism evidence="3 4">
    <name type="scientific">Parelaphostrongylus tenuis</name>
    <name type="common">Meningeal worm</name>
    <dbReference type="NCBI Taxonomy" id="148309"/>
    <lineage>
        <taxon>Eukaryota</taxon>
        <taxon>Metazoa</taxon>
        <taxon>Ecdysozoa</taxon>
        <taxon>Nematoda</taxon>
        <taxon>Chromadorea</taxon>
        <taxon>Rhabditida</taxon>
        <taxon>Rhabditina</taxon>
        <taxon>Rhabditomorpha</taxon>
        <taxon>Strongyloidea</taxon>
        <taxon>Metastrongylidae</taxon>
        <taxon>Parelaphostrongylus</taxon>
    </lineage>
</organism>
<feature type="compositionally biased region" description="Low complexity" evidence="2">
    <location>
        <begin position="1494"/>
        <end position="1517"/>
    </location>
</feature>
<dbReference type="GO" id="GO:0006406">
    <property type="term" value="P:mRNA export from nucleus"/>
    <property type="evidence" value="ECO:0007669"/>
    <property type="project" value="TreeGrafter"/>
</dbReference>
<evidence type="ECO:0000256" key="2">
    <source>
        <dbReference type="SAM" id="MobiDB-lite"/>
    </source>
</evidence>
<evidence type="ECO:0000313" key="3">
    <source>
        <dbReference type="EMBL" id="KAJ1364909.1"/>
    </source>
</evidence>
<sequence>ERAPQLFHQKDLLDKTFDHNNRLQEQLKEADEARCRLESVRDATARELSFTRAELEKYQRDYDKASKQVQHLLFVLERERLGGEGDIVENEEENARLFNSIAQLQKINRQLESELEVAKTSAEQVVLTSKNAEIECLKRELESSQKTEASLKGELEQLRTTFDLLHAQTEQLKKLADENVSVVEARSAKIKAEEAVAKAQASDVKIARLEEYIRALKEEKVISERIHSDRVARSEETISDVKMTNARLEASFEMQKQTTVVLEKELDRSRKEQDQIREENDRLRASETQMAEKVEQLQNDLIEFQRNASNYKIECRSAKEELEQARLTINRLESEVESFRRTLFSEQQVLLSLNEMTARLSRIESEKVAEIGSQMDVIRLERDSLKISNTRLTDQLSHSRNDAKQIQMRYEQEISLVRQQLGEKEKELALSERQLVELRTRLNSMQAQYTAQESTLGMTPERLQKECQQLKNRSQYLECQLDELKSKLAEAECTAIKKSDENDRMESHSKVMESNLKQMAELGSMERDRLEARATSAELRAEELTKKVATLSTTINQLESKIGDMSLDHVKISSELRLRIDILEVQLKEADRSVADLSESLNTARSEIEKSVSERNELTDQLDEMKSLIASKEEEIAMKNAKLDLKEKEIFNARESVRVAEESLQESERHLANRADELAAVETKYNESIKNYEEKLDSILEKYENVASQICEGGLGAAEHNTLPGNPDSSLAVVESLESVVKFLREEKQSAVARSMAAEIEVKRLRAEVSEIRSGRDELAATVRRLQSEAVASADALAERAQLLERLEMMASVQRQNTMYRCENEKLHKISAELSKQKREAETKVSEMTTTANDASAKISSLSSELATKRKENDILRQRVAEATLKGDQEVRAELDQCRSKLSRVEAELCKANAQAVEAEKLKLAAEARVKELVTKHNDTCTKFEATRKLARRYRDESTEDKQKIANLEAEISRLKSVSASSTSYDAGSSQDVSEMRKRLTSLEEENAKLTNDLTLKIGEYEEVKFRLSAMGPSFENAQARVAQLNAEKSDLLSRIAALEAQISGTYSGEQPRPSISLSASSVMSTGSLPDSVGSAIGSTPRRVAFDSPVNYQNTSSTATTTADTVVLGSTSAQPSQSPTTKSVPAASLSSQVPKLFKSSVEPAFPSTQTTFDPPVDEAKGSYVGDAPQESGPSVQIVPSSPITYSLATSSAARISPGQSLFGKSAPIVTPCVSTSTANSTTEGGTSVVTEAEQSSQVSGSGEIRGGEDDDGAGHNDSAGESRDSGSGMPVSSSDGRRKRAATNQSCSESKRHRDSPSEIVTSSEERRDLDVVPESGMAVAADMEGVDVPDDAEGDDDIEVLEQDDSEQHIELLSDEDVSEQSMEDLEEEDDDGGMESDEEIDNGESADVVVLSDGEDAEEIGEVEMEDDHGDDELDGDGLVVSHDDEVLGVDDNSLDAPAAEEFIDDEDREAASAVEEADDEGRTDTGSAVAGGSSSIRHTSTGSSMMSSNASASMPATARLRIPIVYNAEDQCSSSNESGAVPFARRRRPITIYQPGARSLTHPTPSSVQQDAPTERMSARMRGRARAALRSRGKGRGAKH</sequence>
<reference evidence="3" key="1">
    <citation type="submission" date="2021-06" db="EMBL/GenBank/DDBJ databases">
        <title>Parelaphostrongylus tenuis whole genome reference sequence.</title>
        <authorList>
            <person name="Garwood T.J."/>
            <person name="Larsen P.A."/>
            <person name="Fountain-Jones N.M."/>
            <person name="Garbe J.R."/>
            <person name="Macchietto M.G."/>
            <person name="Kania S.A."/>
            <person name="Gerhold R.W."/>
            <person name="Richards J.E."/>
            <person name="Wolf T.M."/>
        </authorList>
    </citation>
    <scope>NUCLEOTIDE SEQUENCE</scope>
    <source>
        <strain evidence="3">MNPRO001-30</strain>
        <tissue evidence="3">Meninges</tissue>
    </source>
</reference>
<accession>A0AAD5NBM7</accession>
<keyword evidence="4" id="KW-1185">Reference proteome</keyword>
<feature type="region of interest" description="Disordered" evidence="2">
    <location>
        <begin position="1165"/>
        <end position="1198"/>
    </location>
</feature>
<proteinExistence type="predicted"/>
<dbReference type="GO" id="GO:0005643">
    <property type="term" value="C:nuclear pore"/>
    <property type="evidence" value="ECO:0007669"/>
    <property type="project" value="TreeGrafter"/>
</dbReference>
<feature type="non-terminal residue" evidence="3">
    <location>
        <position position="1603"/>
    </location>
</feature>
<keyword evidence="1" id="KW-0175">Coiled coil</keyword>
<evidence type="ECO:0000313" key="4">
    <source>
        <dbReference type="Proteomes" id="UP001196413"/>
    </source>
</evidence>
<feature type="region of interest" description="Disordered" evidence="2">
    <location>
        <begin position="1233"/>
        <end position="1411"/>
    </location>
</feature>
<feature type="compositionally biased region" description="Acidic residues" evidence="2">
    <location>
        <begin position="1345"/>
        <end position="1366"/>
    </location>
</feature>
<dbReference type="GO" id="GO:1901673">
    <property type="term" value="P:regulation of mitotic spindle assembly"/>
    <property type="evidence" value="ECO:0007669"/>
    <property type="project" value="TreeGrafter"/>
</dbReference>
<dbReference type="SUPFAM" id="SSF57997">
    <property type="entry name" value="Tropomyosin"/>
    <property type="match status" value="2"/>
</dbReference>
<feature type="compositionally biased region" description="Polar residues" evidence="2">
    <location>
        <begin position="1233"/>
        <end position="1260"/>
    </location>
</feature>
<feature type="coiled-coil region" evidence="1">
    <location>
        <begin position="527"/>
        <end position="649"/>
    </location>
</feature>
<feature type="coiled-coil region" evidence="1">
    <location>
        <begin position="94"/>
        <end position="161"/>
    </location>
</feature>
<feature type="coiled-coil region" evidence="1">
    <location>
        <begin position="951"/>
        <end position="1062"/>
    </location>
</feature>
<evidence type="ECO:0008006" key="5">
    <source>
        <dbReference type="Google" id="ProtNLM"/>
    </source>
</evidence>
<feature type="coiled-coil region" evidence="1">
    <location>
        <begin position="407"/>
        <end position="501"/>
    </location>
</feature>
<dbReference type="Proteomes" id="UP001196413">
    <property type="component" value="Unassembled WGS sequence"/>
</dbReference>
<feature type="compositionally biased region" description="Basic and acidic residues" evidence="2">
    <location>
        <begin position="1272"/>
        <end position="1284"/>
    </location>
</feature>
<feature type="coiled-coil region" evidence="1">
    <location>
        <begin position="734"/>
        <end position="768"/>
    </location>
</feature>
<feature type="compositionally biased region" description="Basic residues" evidence="2">
    <location>
        <begin position="1582"/>
        <end position="1603"/>
    </location>
</feature>
<dbReference type="EMBL" id="JAHQIW010005101">
    <property type="protein sequence ID" value="KAJ1364909.1"/>
    <property type="molecule type" value="Genomic_DNA"/>
</dbReference>
<comment type="caution">
    <text evidence="3">The sequence shown here is derived from an EMBL/GenBank/DDBJ whole genome shotgun (WGS) entry which is preliminary data.</text>
</comment>
<feature type="coiled-coil region" evidence="1">
    <location>
        <begin position="820"/>
        <end position="908"/>
    </location>
</feature>
<feature type="compositionally biased region" description="Polar residues" evidence="2">
    <location>
        <begin position="1564"/>
        <end position="1575"/>
    </location>
</feature>
<dbReference type="GO" id="GO:0017056">
    <property type="term" value="F:structural constituent of nuclear pore"/>
    <property type="evidence" value="ECO:0007669"/>
    <property type="project" value="TreeGrafter"/>
</dbReference>
<evidence type="ECO:0000256" key="1">
    <source>
        <dbReference type="SAM" id="Coils"/>
    </source>
</evidence>
<feature type="coiled-coil region" evidence="1">
    <location>
        <begin position="259"/>
        <end position="342"/>
    </location>
</feature>
<feature type="region of interest" description="Disordered" evidence="2">
    <location>
        <begin position="1451"/>
        <end position="1517"/>
    </location>
</feature>
<dbReference type="PANTHER" id="PTHR18898:SF2">
    <property type="entry name" value="NUCLEOPROTEIN TPR"/>
    <property type="match status" value="1"/>
</dbReference>
<feature type="coiled-coil region" evidence="1">
    <location>
        <begin position="13"/>
        <end position="68"/>
    </location>
</feature>
<feature type="region of interest" description="Disordered" evidence="2">
    <location>
        <begin position="1556"/>
        <end position="1603"/>
    </location>
</feature>
<dbReference type="PANTHER" id="PTHR18898">
    <property type="entry name" value="NUCLEOPROTEIN TPR-RELATED"/>
    <property type="match status" value="1"/>
</dbReference>
<protein>
    <recommendedName>
        <fullName evidence="5">Nucleoprotein TPR</fullName>
    </recommendedName>
</protein>
<gene>
    <name evidence="3" type="ORF">KIN20_025100</name>
</gene>